<dbReference type="GO" id="GO:0008081">
    <property type="term" value="F:phosphoric diester hydrolase activity"/>
    <property type="evidence" value="ECO:0007669"/>
    <property type="project" value="TreeGrafter"/>
</dbReference>
<dbReference type="Proteomes" id="UP000323597">
    <property type="component" value="Chromosome A02"/>
</dbReference>
<organism evidence="5 6">
    <name type="scientific">Gossypium mustelinum</name>
    <name type="common">Cotton</name>
    <name type="synonym">Gossypium caicoense</name>
    <dbReference type="NCBI Taxonomy" id="34275"/>
    <lineage>
        <taxon>Eukaryota</taxon>
        <taxon>Viridiplantae</taxon>
        <taxon>Streptophyta</taxon>
        <taxon>Embryophyta</taxon>
        <taxon>Tracheophyta</taxon>
        <taxon>Spermatophyta</taxon>
        <taxon>Magnoliopsida</taxon>
        <taxon>eudicotyledons</taxon>
        <taxon>Gunneridae</taxon>
        <taxon>Pentapetalae</taxon>
        <taxon>rosids</taxon>
        <taxon>malvids</taxon>
        <taxon>Malvales</taxon>
        <taxon>Malvaceae</taxon>
        <taxon>Malvoideae</taxon>
        <taxon>Gossypium</taxon>
    </lineage>
</organism>
<protein>
    <recommendedName>
        <fullName evidence="7">Endonuclease/exonuclease/phosphatase domain-containing protein</fullName>
    </recommendedName>
</protein>
<dbReference type="GO" id="GO:0046872">
    <property type="term" value="F:metal ion binding"/>
    <property type="evidence" value="ECO:0007669"/>
    <property type="project" value="UniProtKB-KW"/>
</dbReference>
<evidence type="ECO:0000256" key="3">
    <source>
        <dbReference type="ARBA" id="ARBA00022801"/>
    </source>
</evidence>
<accession>A0A5D3A3E8</accession>
<name>A0A5D3A3E8_GOSMU</name>
<dbReference type="GO" id="GO:0006284">
    <property type="term" value="P:base-excision repair"/>
    <property type="evidence" value="ECO:0007669"/>
    <property type="project" value="TreeGrafter"/>
</dbReference>
<evidence type="ECO:0000313" key="6">
    <source>
        <dbReference type="Proteomes" id="UP000323597"/>
    </source>
</evidence>
<dbReference type="GO" id="GO:0008311">
    <property type="term" value="F:double-stranded DNA 3'-5' DNA exonuclease activity"/>
    <property type="evidence" value="ECO:0007669"/>
    <property type="project" value="TreeGrafter"/>
</dbReference>
<dbReference type="InterPro" id="IPR036691">
    <property type="entry name" value="Endo/exonu/phosph_ase_sf"/>
</dbReference>
<dbReference type="EMBL" id="CM017637">
    <property type="protein sequence ID" value="TYJ44819.1"/>
    <property type="molecule type" value="Genomic_DNA"/>
</dbReference>
<dbReference type="InterPro" id="IPR004808">
    <property type="entry name" value="AP_endonuc_1"/>
</dbReference>
<evidence type="ECO:0000256" key="2">
    <source>
        <dbReference type="ARBA" id="ARBA00022723"/>
    </source>
</evidence>
<keyword evidence="3" id="KW-0378">Hydrolase</keyword>
<evidence type="ECO:0000256" key="1">
    <source>
        <dbReference type="ARBA" id="ARBA00001946"/>
    </source>
</evidence>
<dbReference type="SUPFAM" id="SSF56219">
    <property type="entry name" value="DNase I-like"/>
    <property type="match status" value="1"/>
</dbReference>
<keyword evidence="4" id="KW-0460">Magnesium</keyword>
<keyword evidence="6" id="KW-1185">Reference proteome</keyword>
<evidence type="ECO:0000256" key="4">
    <source>
        <dbReference type="ARBA" id="ARBA00022842"/>
    </source>
</evidence>
<proteinExistence type="predicted"/>
<dbReference type="GO" id="GO:0003906">
    <property type="term" value="F:DNA-(apurinic or apyrimidinic site) endonuclease activity"/>
    <property type="evidence" value="ECO:0007669"/>
    <property type="project" value="TreeGrafter"/>
</dbReference>
<dbReference type="GO" id="GO:0005634">
    <property type="term" value="C:nucleus"/>
    <property type="evidence" value="ECO:0007669"/>
    <property type="project" value="TreeGrafter"/>
</dbReference>
<dbReference type="Gene3D" id="3.60.10.10">
    <property type="entry name" value="Endonuclease/exonuclease/phosphatase"/>
    <property type="match status" value="1"/>
</dbReference>
<gene>
    <name evidence="5" type="ORF">E1A91_A02G010600v1</name>
</gene>
<dbReference type="PANTHER" id="PTHR22748">
    <property type="entry name" value="AP ENDONUCLEASE"/>
    <property type="match status" value="1"/>
</dbReference>
<evidence type="ECO:0000313" key="5">
    <source>
        <dbReference type="EMBL" id="TYJ44819.1"/>
    </source>
</evidence>
<sequence length="105" mass="12090">MKIVSWNIRGLGTNGKVEVINRLVKIQGANVCFLQETKLVNVSEVFVRRIWGDDNFDFRFVAAVGRSGGLITIWDKSSFIMKKEYRSNRFIVLEGIWCVEGWEGF</sequence>
<keyword evidence="2" id="KW-0479">Metal-binding</keyword>
<dbReference type="PANTHER" id="PTHR22748:SF4">
    <property type="entry name" value="DNA-(APURINIC OR APYRIMIDINIC SITE) ENDONUCLEASE 2"/>
    <property type="match status" value="1"/>
</dbReference>
<reference evidence="5 6" key="1">
    <citation type="submission" date="2019-07" db="EMBL/GenBank/DDBJ databases">
        <title>WGS assembly of Gossypium mustelinum.</title>
        <authorList>
            <person name="Chen Z.J."/>
            <person name="Sreedasyam A."/>
            <person name="Ando A."/>
            <person name="Song Q."/>
            <person name="De L."/>
            <person name="Hulse-Kemp A."/>
            <person name="Ding M."/>
            <person name="Ye W."/>
            <person name="Kirkbride R."/>
            <person name="Jenkins J."/>
            <person name="Plott C."/>
            <person name="Lovell J."/>
            <person name="Lin Y.-M."/>
            <person name="Vaughn R."/>
            <person name="Liu B."/>
            <person name="Li W."/>
            <person name="Simpson S."/>
            <person name="Scheffler B."/>
            <person name="Saski C."/>
            <person name="Grover C."/>
            <person name="Hu G."/>
            <person name="Conover J."/>
            <person name="Carlson J."/>
            <person name="Shu S."/>
            <person name="Boston L."/>
            <person name="Williams M."/>
            <person name="Peterson D."/>
            <person name="Mcgee K."/>
            <person name="Jones D."/>
            <person name="Wendel J."/>
            <person name="Stelly D."/>
            <person name="Grimwood J."/>
            <person name="Schmutz J."/>
        </authorList>
    </citation>
    <scope>NUCLEOTIDE SEQUENCE [LARGE SCALE GENOMIC DNA]</scope>
    <source>
        <strain evidence="5">1408120.09</strain>
    </source>
</reference>
<comment type="cofactor">
    <cofactor evidence="1">
        <name>Mg(2+)</name>
        <dbReference type="ChEBI" id="CHEBI:18420"/>
    </cofactor>
</comment>
<evidence type="ECO:0008006" key="7">
    <source>
        <dbReference type="Google" id="ProtNLM"/>
    </source>
</evidence>
<dbReference type="AlphaFoldDB" id="A0A5D3A3E8"/>